<name>A0A2H4U824_METSM</name>
<reference evidence="2 3" key="1">
    <citation type="submission" date="2016-10" db="EMBL/GenBank/DDBJ databases">
        <authorList>
            <person name="Varghese N."/>
        </authorList>
    </citation>
    <scope>NUCLEOTIDE SEQUENCE [LARGE SCALE GENOMIC DNA]</scope>
    <source>
        <strain evidence="2 3">KB11</strain>
    </source>
</reference>
<dbReference type="EMBL" id="CP017803">
    <property type="protein sequence ID" value="ATZ60258.1"/>
    <property type="molecule type" value="Genomic_DNA"/>
</dbReference>
<keyword evidence="1" id="KW-0812">Transmembrane</keyword>
<keyword evidence="1" id="KW-0472">Membrane</keyword>
<accession>A0A2H4U824</accession>
<dbReference type="AlphaFoldDB" id="A0A2H4U824"/>
<dbReference type="OMA" id="WASANPT"/>
<sequence>MKKNIICGVIIIVAIVCVFGYLIMNNVSTADLTGSSGDNATKMLSSSKGGVMVQYPSEWVLSESTSNSSVIALAKSDSIDSSKVGQVTINVEKQPIEGSFDSFINKTYTAMQHDSSFNLTSSGQVLINDKNATEYVYTSDVDGVVKEHKAIWFDKGDQAYVVLYSAPIDKFNENLNSFNYILENMQIGA</sequence>
<organism evidence="2 3">
    <name type="scientific">Methanobrevibacter smithii</name>
    <dbReference type="NCBI Taxonomy" id="2173"/>
    <lineage>
        <taxon>Archaea</taxon>
        <taxon>Methanobacteriati</taxon>
        <taxon>Methanobacteriota</taxon>
        <taxon>Methanomada group</taxon>
        <taxon>Methanobacteria</taxon>
        <taxon>Methanobacteriales</taxon>
        <taxon>Methanobacteriaceae</taxon>
        <taxon>Methanobrevibacter</taxon>
    </lineage>
</organism>
<evidence type="ECO:0008006" key="4">
    <source>
        <dbReference type="Google" id="ProtNLM"/>
    </source>
</evidence>
<keyword evidence="1" id="KW-1133">Transmembrane helix</keyword>
<dbReference type="RefSeq" id="WP_004032883.1">
    <property type="nucleotide sequence ID" value="NZ_CAABOX010000001.1"/>
</dbReference>
<evidence type="ECO:0000313" key="3">
    <source>
        <dbReference type="Proteomes" id="UP000232133"/>
    </source>
</evidence>
<gene>
    <name evidence="2" type="ORF">BK798_07400</name>
</gene>
<evidence type="ECO:0000313" key="2">
    <source>
        <dbReference type="EMBL" id="ATZ60258.1"/>
    </source>
</evidence>
<dbReference type="GeneID" id="78817690"/>
<proteinExistence type="predicted"/>
<dbReference type="Gene3D" id="3.40.1000.10">
    <property type="entry name" value="Mog1/PsbP, alpha/beta/alpha sandwich"/>
    <property type="match status" value="1"/>
</dbReference>
<dbReference type="Proteomes" id="UP000232133">
    <property type="component" value="Chromosome"/>
</dbReference>
<dbReference type="SMR" id="A0A2H4U824"/>
<feature type="transmembrane region" description="Helical" evidence="1">
    <location>
        <begin position="5"/>
        <end position="24"/>
    </location>
</feature>
<evidence type="ECO:0000256" key="1">
    <source>
        <dbReference type="SAM" id="Phobius"/>
    </source>
</evidence>
<protein>
    <recommendedName>
        <fullName evidence="4">PsbP C-terminal domain-containing protein</fullName>
    </recommendedName>
</protein>